<evidence type="ECO:0000256" key="1">
    <source>
        <dbReference type="ARBA" id="ARBA00001971"/>
    </source>
</evidence>
<evidence type="ECO:0000256" key="2">
    <source>
        <dbReference type="ARBA" id="ARBA00010617"/>
    </source>
</evidence>
<dbReference type="EMBL" id="JBAHYK010000351">
    <property type="protein sequence ID" value="KAL0574917.1"/>
    <property type="molecule type" value="Genomic_DNA"/>
</dbReference>
<keyword evidence="3" id="KW-0479">Metal-binding</keyword>
<dbReference type="Proteomes" id="UP001465976">
    <property type="component" value="Unassembled WGS sequence"/>
</dbReference>
<protein>
    <recommendedName>
        <fullName evidence="8">Cytochrome P450</fullName>
    </recommendedName>
</protein>
<keyword evidence="4" id="KW-0560">Oxidoreductase</keyword>
<evidence type="ECO:0000256" key="4">
    <source>
        <dbReference type="ARBA" id="ARBA00023002"/>
    </source>
</evidence>
<evidence type="ECO:0008006" key="8">
    <source>
        <dbReference type="Google" id="ProtNLM"/>
    </source>
</evidence>
<dbReference type="InterPro" id="IPR002403">
    <property type="entry name" value="Cyt_P450_E_grp-IV"/>
</dbReference>
<keyword evidence="7" id="KW-1185">Reference proteome</keyword>
<dbReference type="PRINTS" id="PR00465">
    <property type="entry name" value="EP450IV"/>
</dbReference>
<name>A0ABR3FHV7_9AGAR</name>
<dbReference type="InterPro" id="IPR001128">
    <property type="entry name" value="Cyt_P450"/>
</dbReference>
<comment type="cofactor">
    <cofactor evidence="1">
        <name>heme</name>
        <dbReference type="ChEBI" id="CHEBI:30413"/>
    </cofactor>
</comment>
<keyword evidence="5" id="KW-0408">Iron</keyword>
<comment type="caution">
    <text evidence="6">The sequence shown here is derived from an EMBL/GenBank/DDBJ whole genome shotgun (WGS) entry which is preliminary data.</text>
</comment>
<dbReference type="CDD" id="cd11041">
    <property type="entry name" value="CYP503A1-like"/>
    <property type="match status" value="1"/>
</dbReference>
<dbReference type="Pfam" id="PF00067">
    <property type="entry name" value="p450"/>
    <property type="match status" value="1"/>
</dbReference>
<accession>A0ABR3FHV7</accession>
<dbReference type="Gene3D" id="1.10.630.10">
    <property type="entry name" value="Cytochrome P450"/>
    <property type="match status" value="1"/>
</dbReference>
<proteinExistence type="inferred from homology"/>
<dbReference type="SUPFAM" id="SSF48264">
    <property type="entry name" value="Cytochrome P450"/>
    <property type="match status" value="1"/>
</dbReference>
<evidence type="ECO:0000256" key="5">
    <source>
        <dbReference type="ARBA" id="ARBA00023004"/>
    </source>
</evidence>
<comment type="similarity">
    <text evidence="2">Belongs to the cytochrome P450 family.</text>
</comment>
<dbReference type="PANTHER" id="PTHR46206">
    <property type="entry name" value="CYTOCHROME P450"/>
    <property type="match status" value="1"/>
</dbReference>
<evidence type="ECO:0000313" key="7">
    <source>
        <dbReference type="Proteomes" id="UP001465976"/>
    </source>
</evidence>
<gene>
    <name evidence="6" type="ORF">V5O48_007039</name>
</gene>
<evidence type="ECO:0000313" key="6">
    <source>
        <dbReference type="EMBL" id="KAL0574917.1"/>
    </source>
</evidence>
<evidence type="ECO:0000256" key="3">
    <source>
        <dbReference type="ARBA" id="ARBA00022723"/>
    </source>
</evidence>
<organism evidence="6 7">
    <name type="scientific">Marasmius crinis-equi</name>
    <dbReference type="NCBI Taxonomy" id="585013"/>
    <lineage>
        <taxon>Eukaryota</taxon>
        <taxon>Fungi</taxon>
        <taxon>Dikarya</taxon>
        <taxon>Basidiomycota</taxon>
        <taxon>Agaricomycotina</taxon>
        <taxon>Agaricomycetes</taxon>
        <taxon>Agaricomycetidae</taxon>
        <taxon>Agaricales</taxon>
        <taxon>Marasmiineae</taxon>
        <taxon>Marasmiaceae</taxon>
        <taxon>Marasmius</taxon>
    </lineage>
</organism>
<dbReference type="InterPro" id="IPR036396">
    <property type="entry name" value="Cyt_P450_sf"/>
</dbReference>
<reference evidence="6 7" key="1">
    <citation type="submission" date="2024-02" db="EMBL/GenBank/DDBJ databases">
        <title>A draft genome for the cacao thread blight pathogen Marasmius crinis-equi.</title>
        <authorList>
            <person name="Cohen S.P."/>
            <person name="Baruah I.K."/>
            <person name="Amoako-Attah I."/>
            <person name="Bukari Y."/>
            <person name="Meinhardt L.W."/>
            <person name="Bailey B.A."/>
        </authorList>
    </citation>
    <scope>NUCLEOTIDE SEQUENCE [LARGE SCALE GENOMIC DNA]</scope>
    <source>
        <strain evidence="6 7">GH-76</strain>
    </source>
</reference>
<sequence length="501" mass="56926">MMELNKVALASLGAVVAGLVLTKLRTYWDYKVKLSAIPTYGYDGFFTSYISAWEFVKHGTKVVQDGYRTFPNQAFKIPLMDRYLVVVSGADMIEDLRKAEDDVLDLREAFRELFHSDAMIGPSIGAHFHVDVIQGALTRHLASMFGEVRDEISRAFEDEIPQTDEWVKVPTLQKILNIVCRTTNRLFVGVPLCRDEEWKALNIRYTVEFFVAAGKVNLFPRYMHRLVAWYLSPLKPSLRLALKHLEPVIRERVRRFKAGEEASLEDDLLTWFIQAAPKDSDQWLTPEDLAARLLVVNMAAIHTTSQAFTHALINLASHPEYIEPLRQEMESSIEKDGWSKAAMGKMRMLDSFLKESQRVSSSGALSIRRMALKEFVFSNGTVIPAGTIISASPSALHFDEAAYSNPFEFDGFRSYRKREQEGENLKHQMVTPEPNYVAFGAGKQACPGRFFAVNEIKALVSYTLLNYDIKIDEADEPPKTEEMGGRIVSNSKTKVMFRKRQ</sequence>